<feature type="domain" description="UspA" evidence="4">
    <location>
        <begin position="7"/>
        <end position="146"/>
    </location>
</feature>
<evidence type="ECO:0000256" key="3">
    <source>
        <dbReference type="ARBA" id="ARBA00022840"/>
    </source>
</evidence>
<dbReference type="AlphaFoldDB" id="A0A4U8W1R3"/>
<keyword evidence="3" id="KW-0067">ATP-binding</keyword>
<dbReference type="Proteomes" id="UP000290439">
    <property type="component" value="Chromosome"/>
</dbReference>
<gene>
    <name evidence="5" type="ORF">NCTC10797_02101</name>
</gene>
<dbReference type="SUPFAM" id="SSF52402">
    <property type="entry name" value="Adenine nucleotide alpha hydrolases-like"/>
    <property type="match status" value="2"/>
</dbReference>
<dbReference type="Gene3D" id="3.40.50.620">
    <property type="entry name" value="HUPs"/>
    <property type="match status" value="2"/>
</dbReference>
<dbReference type="Pfam" id="PF00582">
    <property type="entry name" value="Usp"/>
    <property type="match status" value="2"/>
</dbReference>
<accession>A0A4U8W1R3</accession>
<comment type="similarity">
    <text evidence="1">Belongs to the universal stress protein A family.</text>
</comment>
<dbReference type="PRINTS" id="PR01438">
    <property type="entry name" value="UNVRSLSTRESS"/>
</dbReference>
<dbReference type="RefSeq" id="WP_130916971.1">
    <property type="nucleotide sequence ID" value="NZ_LR215973.1"/>
</dbReference>
<evidence type="ECO:0000256" key="1">
    <source>
        <dbReference type="ARBA" id="ARBA00008791"/>
    </source>
</evidence>
<evidence type="ECO:0000259" key="4">
    <source>
        <dbReference type="Pfam" id="PF00582"/>
    </source>
</evidence>
<dbReference type="PANTHER" id="PTHR46268">
    <property type="entry name" value="STRESS RESPONSE PROTEIN NHAX"/>
    <property type="match status" value="1"/>
</dbReference>
<dbReference type="InterPro" id="IPR006016">
    <property type="entry name" value="UspA"/>
</dbReference>
<protein>
    <submittedName>
        <fullName evidence="5">Universal stress protein Rv2005c/MT2061</fullName>
    </submittedName>
</protein>
<dbReference type="InterPro" id="IPR014729">
    <property type="entry name" value="Rossmann-like_a/b/a_fold"/>
</dbReference>
<proteinExistence type="inferred from homology"/>
<keyword evidence="2" id="KW-0547">Nucleotide-binding</keyword>
<feature type="domain" description="UspA" evidence="4">
    <location>
        <begin position="155"/>
        <end position="283"/>
    </location>
</feature>
<evidence type="ECO:0000313" key="5">
    <source>
        <dbReference type="EMBL" id="VFA98334.1"/>
    </source>
</evidence>
<evidence type="ECO:0000313" key="6">
    <source>
        <dbReference type="Proteomes" id="UP000290439"/>
    </source>
</evidence>
<name>A0A4U8W1R3_9NOCA</name>
<dbReference type="PANTHER" id="PTHR46268:SF27">
    <property type="entry name" value="UNIVERSAL STRESS PROTEIN RV2623"/>
    <property type="match status" value="1"/>
</dbReference>
<organism evidence="5 6">
    <name type="scientific">Nocardia cyriacigeorgica</name>
    <dbReference type="NCBI Taxonomy" id="135487"/>
    <lineage>
        <taxon>Bacteria</taxon>
        <taxon>Bacillati</taxon>
        <taxon>Actinomycetota</taxon>
        <taxon>Actinomycetes</taxon>
        <taxon>Mycobacteriales</taxon>
        <taxon>Nocardiaceae</taxon>
        <taxon>Nocardia</taxon>
    </lineage>
</organism>
<dbReference type="EMBL" id="LR215973">
    <property type="protein sequence ID" value="VFA98334.1"/>
    <property type="molecule type" value="Genomic_DNA"/>
</dbReference>
<dbReference type="InterPro" id="IPR006015">
    <property type="entry name" value="Universal_stress_UspA"/>
</dbReference>
<dbReference type="GO" id="GO:0005524">
    <property type="term" value="F:ATP binding"/>
    <property type="evidence" value="ECO:0007669"/>
    <property type="project" value="UniProtKB-KW"/>
</dbReference>
<reference evidence="5 6" key="1">
    <citation type="submission" date="2019-02" db="EMBL/GenBank/DDBJ databases">
        <authorList>
            <consortium name="Pathogen Informatics"/>
        </authorList>
    </citation>
    <scope>NUCLEOTIDE SEQUENCE [LARGE SCALE GENOMIC DNA]</scope>
    <source>
        <strain evidence="5 6">3012STDY6756504</strain>
    </source>
</reference>
<sequence length="286" mass="29654">MSADNAPVVVGADGSRSAIGAVRWAAADAARHGSPLHIVYAIGVPIDVGPTLGYAPIDAESYRKAGQEALAEAREIATAAAATIGPIEIETVVREAAPVPLLRERSTTARILVVGTRGLGALRRGLLGSVSTSLARHAHCPVAVIPELAERTDGPVVVGTDCSPSSVHAIAVAFDQAARRGAELVAVTAWSEFYRYLSRAELAAEAESKLSDALAPWRTRYPEVAVRQVVAEERPARLLIDTAADARLLVVGSHGRGGFVGMTLGSVGQAVLHAAECPVIIARSAS</sequence>
<evidence type="ECO:0000256" key="2">
    <source>
        <dbReference type="ARBA" id="ARBA00022741"/>
    </source>
</evidence>